<dbReference type="SUPFAM" id="SSF81383">
    <property type="entry name" value="F-box domain"/>
    <property type="match status" value="1"/>
</dbReference>
<dbReference type="InterPro" id="IPR036047">
    <property type="entry name" value="F-box-like_dom_sf"/>
</dbReference>
<comment type="similarity">
    <text evidence="3">Belongs to the eukaryotic ribosomal protein eS19 family.</text>
</comment>
<dbReference type="FunFam" id="1.10.10.10:FF:000118">
    <property type="entry name" value="40S ribosomal protein S19"/>
    <property type="match status" value="1"/>
</dbReference>
<evidence type="ECO:0000256" key="3">
    <source>
        <dbReference type="ARBA" id="ARBA00010014"/>
    </source>
</evidence>
<gene>
    <name evidence="11" type="ORF">SVIM_LOCUS444706</name>
</gene>
<dbReference type="GO" id="GO:0003735">
    <property type="term" value="F:structural constituent of ribosome"/>
    <property type="evidence" value="ECO:0007669"/>
    <property type="project" value="InterPro"/>
</dbReference>
<organism evidence="11">
    <name type="scientific">Salix viminalis</name>
    <name type="common">Common osier</name>
    <name type="synonym">Basket willow</name>
    <dbReference type="NCBI Taxonomy" id="40686"/>
    <lineage>
        <taxon>Eukaryota</taxon>
        <taxon>Viridiplantae</taxon>
        <taxon>Streptophyta</taxon>
        <taxon>Embryophyta</taxon>
        <taxon>Tracheophyta</taxon>
        <taxon>Spermatophyta</taxon>
        <taxon>Magnoliopsida</taxon>
        <taxon>eudicotyledons</taxon>
        <taxon>Gunneridae</taxon>
        <taxon>Pentapetalae</taxon>
        <taxon>rosids</taxon>
        <taxon>fabids</taxon>
        <taxon>Malpighiales</taxon>
        <taxon>Salicaceae</taxon>
        <taxon>Saliceae</taxon>
        <taxon>Salix</taxon>
    </lineage>
</organism>
<dbReference type="GO" id="GO:0005880">
    <property type="term" value="C:nuclear microtubule"/>
    <property type="evidence" value="ECO:0007669"/>
    <property type="project" value="TreeGrafter"/>
</dbReference>
<dbReference type="InterPro" id="IPR018277">
    <property type="entry name" value="Ribosomal_eS19_CS"/>
</dbReference>
<dbReference type="GO" id="GO:0060236">
    <property type="term" value="P:regulation of mitotic spindle organization"/>
    <property type="evidence" value="ECO:0007669"/>
    <property type="project" value="InterPro"/>
</dbReference>
<accession>A0A6N2NE87</accession>
<feature type="compositionally biased region" description="Low complexity" evidence="9">
    <location>
        <begin position="317"/>
        <end position="335"/>
    </location>
</feature>
<evidence type="ECO:0000256" key="7">
    <source>
        <dbReference type="ARBA" id="ARBA00023212"/>
    </source>
</evidence>
<dbReference type="InterPro" id="IPR009675">
    <property type="entry name" value="TPX2_fam"/>
</dbReference>
<protein>
    <recommendedName>
        <fullName evidence="10">F-box domain-containing protein</fullName>
    </recommendedName>
</protein>
<evidence type="ECO:0000256" key="8">
    <source>
        <dbReference type="ARBA" id="ARBA00023274"/>
    </source>
</evidence>
<dbReference type="SMART" id="SM00256">
    <property type="entry name" value="FBOX"/>
    <property type="match status" value="1"/>
</dbReference>
<dbReference type="EMBL" id="CAADRP010002041">
    <property type="protein sequence ID" value="VFU60102.1"/>
    <property type="molecule type" value="Genomic_DNA"/>
</dbReference>
<dbReference type="Pfam" id="PF00646">
    <property type="entry name" value="F-box"/>
    <property type="match status" value="1"/>
</dbReference>
<dbReference type="CDD" id="cd22160">
    <property type="entry name" value="F-box_AtFBL13-like"/>
    <property type="match status" value="1"/>
</dbReference>
<name>A0A6N2NE87_SALVM</name>
<evidence type="ECO:0000256" key="5">
    <source>
        <dbReference type="ARBA" id="ARBA00022701"/>
    </source>
</evidence>
<feature type="region of interest" description="Disordered" evidence="9">
    <location>
        <begin position="169"/>
        <end position="197"/>
    </location>
</feature>
<dbReference type="GO" id="GO:0006412">
    <property type="term" value="P:translation"/>
    <property type="evidence" value="ECO:0007669"/>
    <property type="project" value="InterPro"/>
</dbReference>
<proteinExistence type="inferred from homology"/>
<evidence type="ECO:0000256" key="6">
    <source>
        <dbReference type="ARBA" id="ARBA00022980"/>
    </source>
</evidence>
<keyword evidence="7" id="KW-0206">Cytoskeleton</keyword>
<dbReference type="PANTHER" id="PTHR14326:SF58">
    <property type="entry name" value="TPX2 (TARGETING PROTEIN FOR XKLP2) PROTEIN FAMILY"/>
    <property type="match status" value="1"/>
</dbReference>
<dbReference type="GO" id="GO:0090307">
    <property type="term" value="P:mitotic spindle assembly"/>
    <property type="evidence" value="ECO:0007669"/>
    <property type="project" value="TreeGrafter"/>
</dbReference>
<evidence type="ECO:0000256" key="2">
    <source>
        <dbReference type="ARBA" id="ARBA00005885"/>
    </source>
</evidence>
<feature type="domain" description="F-box" evidence="10">
    <location>
        <begin position="682"/>
        <end position="718"/>
    </location>
</feature>
<dbReference type="Gene3D" id="1.20.1280.50">
    <property type="match status" value="1"/>
</dbReference>
<dbReference type="GO" id="GO:0005840">
    <property type="term" value="C:ribosome"/>
    <property type="evidence" value="ECO:0007669"/>
    <property type="project" value="UniProtKB-KW"/>
</dbReference>
<dbReference type="Pfam" id="PF01090">
    <property type="entry name" value="Ribosomal_S19e"/>
    <property type="match status" value="1"/>
</dbReference>
<dbReference type="Pfam" id="PF06886">
    <property type="entry name" value="TPX2"/>
    <property type="match status" value="1"/>
</dbReference>
<comment type="similarity">
    <text evidence="2">Belongs to the TPX2 family.</text>
</comment>
<keyword evidence="5" id="KW-0493">Microtubule</keyword>
<dbReference type="SMART" id="SM01413">
    <property type="entry name" value="Ribosomal_S19e"/>
    <property type="match status" value="1"/>
</dbReference>
<dbReference type="AlphaFoldDB" id="A0A6N2NE87"/>
<evidence type="ECO:0000256" key="1">
    <source>
        <dbReference type="ARBA" id="ARBA00004245"/>
    </source>
</evidence>
<dbReference type="GO" id="GO:0008017">
    <property type="term" value="F:microtubule binding"/>
    <property type="evidence" value="ECO:0007669"/>
    <property type="project" value="TreeGrafter"/>
</dbReference>
<dbReference type="InterPro" id="IPR001266">
    <property type="entry name" value="Ribosomal_eS19"/>
</dbReference>
<comment type="subcellular location">
    <subcellularLocation>
        <location evidence="1">Cytoplasm</location>
        <location evidence="1">Cytoskeleton</location>
    </subcellularLocation>
</comment>
<dbReference type="InterPro" id="IPR053781">
    <property type="entry name" value="F-box_AtFBL13-like"/>
</dbReference>
<dbReference type="PROSITE" id="PS50181">
    <property type="entry name" value="FBOX"/>
    <property type="match status" value="1"/>
</dbReference>
<keyword evidence="6" id="KW-0689">Ribosomal protein</keyword>
<reference evidence="11" key="1">
    <citation type="submission" date="2019-03" db="EMBL/GenBank/DDBJ databases">
        <authorList>
            <person name="Mank J."/>
            <person name="Almeida P."/>
        </authorList>
    </citation>
    <scope>NUCLEOTIDE SEQUENCE</scope>
    <source>
        <strain evidence="11">78183</strain>
    </source>
</reference>
<dbReference type="GO" id="GO:0005819">
    <property type="term" value="C:spindle"/>
    <property type="evidence" value="ECO:0007669"/>
    <property type="project" value="InterPro"/>
</dbReference>
<dbReference type="PROSITE" id="PS00628">
    <property type="entry name" value="RIBOSOMAL_S19E"/>
    <property type="match status" value="1"/>
</dbReference>
<dbReference type="InterPro" id="IPR027329">
    <property type="entry name" value="TPX2_C"/>
</dbReference>
<dbReference type="GO" id="GO:0030295">
    <property type="term" value="F:protein kinase activator activity"/>
    <property type="evidence" value="ECO:0007669"/>
    <property type="project" value="TreeGrafter"/>
</dbReference>
<feature type="region of interest" description="Disordered" evidence="9">
    <location>
        <begin position="1"/>
        <end position="70"/>
    </location>
</feature>
<dbReference type="InterPro" id="IPR036388">
    <property type="entry name" value="WH-like_DNA-bd_sf"/>
</dbReference>
<evidence type="ECO:0000256" key="4">
    <source>
        <dbReference type="ARBA" id="ARBA00022490"/>
    </source>
</evidence>
<feature type="region of interest" description="Disordered" evidence="9">
    <location>
        <begin position="317"/>
        <end position="358"/>
    </location>
</feature>
<feature type="compositionally biased region" description="Polar residues" evidence="9">
    <location>
        <begin position="22"/>
        <end position="64"/>
    </location>
</feature>
<dbReference type="PANTHER" id="PTHR14326">
    <property type="entry name" value="TARGETING PROTEIN FOR XKLP2"/>
    <property type="match status" value="1"/>
</dbReference>
<dbReference type="SUPFAM" id="SSF46785">
    <property type="entry name" value="Winged helix' DNA-binding domain"/>
    <property type="match status" value="1"/>
</dbReference>
<keyword evidence="4" id="KW-0963">Cytoplasm</keyword>
<sequence length="791" mass="90498">MDLHTKNPKSVTPMKDPHGFQSKLSENSNPNLSHSSPCSKPTNSPLTKSAKSQKSASRNPTLNLNPVIYSPRNKIRERRFVVAKKKSKKGALNSNPTPVDCKCKEKYGDNVNKCLCVAYETLRASQEEFFKNRNDEEKGETDKEKGSDYKAMIEFEEEEIKNHFVAQNLENEDRDGSDTPYSCESEKSGQMGSSTIKRRRDKLLEDARNSAPDSGKVKHLVDAFEKLFTLPNPKESDKTEEDEIKENRKKAMQWALPGLQHPKVLPETEYSSSSSFSLPRFQPADVSETNVSSSSFCPSDFCLTSENLGLDSRISLSSSWDGSQGSNASRSFSGGRRSRRNSAESSGTMGVRRLKNKKQFRVTSQKPFKLRTEQRGRQKEEEFTKKIQEIMMEEERLRIPVAQGLPWTTDEPECLIKPPVKENTRPVDLKLHSDIRAVERADFDHQVSEKMSLIEQYKMERERQRKVEEEEEIRRLRKELVPKAQPMPYFDRPFIPRRSMKHPTVPRDPKFHIPQHKKIKSCVSWSDVSSYTYDQTMATAKTVKDVSPHEFVKAYSDHLKRSGKIELPPWTDIVKTAKFKELAPYDPDWYYIRAASMARKIYMRGGLGVGAFRRIYGGSQRNGSRPPHFCKSSGSVARHILQQLQNVNIIDIDPKGGRIITSSGRRDLDQVAGRIVVEAIEEDRISQLPDHILSIILSKLPLQDLVRTSALSNRWKHLWALRTNLNFDMDDIFGSNHGRPHFSTKQCKHYKEHLGDTSSMNRWIRSVIGLGIEELLLVLSGMTFSYHHHCL</sequence>
<evidence type="ECO:0000313" key="11">
    <source>
        <dbReference type="EMBL" id="VFU60102.1"/>
    </source>
</evidence>
<keyword evidence="8" id="KW-0687">Ribonucleoprotein</keyword>
<dbReference type="GO" id="GO:1990904">
    <property type="term" value="C:ribonucleoprotein complex"/>
    <property type="evidence" value="ECO:0007669"/>
    <property type="project" value="UniProtKB-KW"/>
</dbReference>
<evidence type="ECO:0000256" key="9">
    <source>
        <dbReference type="SAM" id="MobiDB-lite"/>
    </source>
</evidence>
<dbReference type="InterPro" id="IPR036390">
    <property type="entry name" value="WH_DNA-bd_sf"/>
</dbReference>
<dbReference type="Gene3D" id="1.10.10.10">
    <property type="entry name" value="Winged helix-like DNA-binding domain superfamily/Winged helix DNA-binding domain"/>
    <property type="match status" value="1"/>
</dbReference>
<evidence type="ECO:0000259" key="10">
    <source>
        <dbReference type="PROSITE" id="PS50181"/>
    </source>
</evidence>
<dbReference type="InterPro" id="IPR001810">
    <property type="entry name" value="F-box_dom"/>
</dbReference>